<proteinExistence type="predicted"/>
<accession>A0ABX1WTJ9</accession>
<dbReference type="RefSeq" id="WP_171594703.1">
    <property type="nucleotide sequence ID" value="NZ_RZNH01000007.1"/>
</dbReference>
<gene>
    <name evidence="1" type="ORF">ELS83_06315</name>
</gene>
<keyword evidence="2" id="KW-1185">Reference proteome</keyword>
<reference evidence="1 2" key="1">
    <citation type="submission" date="2018-12" db="EMBL/GenBank/DDBJ databases">
        <title>Marinifilum JC070 sp. nov., a marine bacterium isolated from Yongle Blue Hole in the South China Sea.</title>
        <authorList>
            <person name="Fu T."/>
        </authorList>
    </citation>
    <scope>NUCLEOTIDE SEQUENCE [LARGE SCALE GENOMIC DNA]</scope>
    <source>
        <strain evidence="1 2">JC070</strain>
    </source>
</reference>
<evidence type="ECO:0000313" key="2">
    <source>
        <dbReference type="Proteomes" id="UP000732105"/>
    </source>
</evidence>
<protein>
    <recommendedName>
        <fullName evidence="3">SAM-dependent methyltransferase</fullName>
    </recommendedName>
</protein>
<comment type="caution">
    <text evidence="1">The sequence shown here is derived from an EMBL/GenBank/DDBJ whole genome shotgun (WGS) entry which is preliminary data.</text>
</comment>
<name>A0ABX1WTJ9_9BACT</name>
<organism evidence="1 2">
    <name type="scientific">Marinifilum caeruleilacunae</name>
    <dbReference type="NCBI Taxonomy" id="2499076"/>
    <lineage>
        <taxon>Bacteria</taxon>
        <taxon>Pseudomonadati</taxon>
        <taxon>Bacteroidota</taxon>
        <taxon>Bacteroidia</taxon>
        <taxon>Marinilabiliales</taxon>
        <taxon>Marinifilaceae</taxon>
    </lineage>
</organism>
<dbReference type="EMBL" id="RZNH01000007">
    <property type="protein sequence ID" value="NOU59424.1"/>
    <property type="molecule type" value="Genomic_DNA"/>
</dbReference>
<evidence type="ECO:0008006" key="3">
    <source>
        <dbReference type="Google" id="ProtNLM"/>
    </source>
</evidence>
<dbReference type="Proteomes" id="UP000732105">
    <property type="component" value="Unassembled WGS sequence"/>
</dbReference>
<evidence type="ECO:0000313" key="1">
    <source>
        <dbReference type="EMBL" id="NOU59424.1"/>
    </source>
</evidence>
<sequence length="251" mass="29467">MSDIRYQLKKRLFRLKTSRRRRWKRRSAFARDLFRNVLDAKLHYYAFGELQKTRQLAIKLLKSSCKSPAVSHQRANDLKEEILNLKRGKDTDRLVFRLMNHFKSTNPIFIGSGLSYSKAYMAKVDSRLTINCIGDCLKNEEINSEIFNHQLGIKNIKIASFRDITNADFVVISNLVAQEDILFFTEKYEKILGSKCTIVLLNMRKNSELMQLWRQLQTNQEFKICIDMFSAGILIADQDLQKQEYIRKISI</sequence>